<reference evidence="2 3" key="1">
    <citation type="journal article" date="2019" name="Nat. Med.">
        <title>A library of human gut bacterial isolates paired with longitudinal multiomics data enables mechanistic microbiome research.</title>
        <authorList>
            <person name="Poyet M."/>
            <person name="Groussin M."/>
            <person name="Gibbons S.M."/>
            <person name="Avila-Pacheco J."/>
            <person name="Jiang X."/>
            <person name="Kearney S.M."/>
            <person name="Perrotta A.R."/>
            <person name="Berdy B."/>
            <person name="Zhao S."/>
            <person name="Lieberman T.D."/>
            <person name="Swanson P.K."/>
            <person name="Smith M."/>
            <person name="Roesemann S."/>
            <person name="Alexander J.E."/>
            <person name="Rich S.A."/>
            <person name="Livny J."/>
            <person name="Vlamakis H."/>
            <person name="Clish C."/>
            <person name="Bullock K."/>
            <person name="Deik A."/>
            <person name="Scott J."/>
            <person name="Pierce K.A."/>
            <person name="Xavier R.J."/>
            <person name="Alm E.J."/>
        </authorList>
    </citation>
    <scope>NUCLEOTIDE SEQUENCE [LARGE SCALE GENOMIC DNA]</scope>
    <source>
        <strain evidence="2 3">BIOML-A10</strain>
    </source>
</reference>
<accession>A0A7J4XCH8</accession>
<name>A0A7J4XCH8_9BACE</name>
<feature type="domain" description="GmrSD restriction endonucleases N-terminal" evidence="1">
    <location>
        <begin position="14"/>
        <end position="241"/>
    </location>
</feature>
<sequence length="748" mass="88906">MEINSKQYEQHTFKSFLSKYQVTIPMVQRDYAQGRTSIDVNRVRNRFLTAIKSYLVQPKTNHKIMKMDFVYGEKENVWSKVEVGKLEKIIVTPLDGQQRLTTLYLLHWYAAKKASLQPTDYAFLEHFTYDIRPSSRDFCTHLLRFTPSFNSSIKEQLIDQYWFMGDWHNDPTILSMLVMLDAIMEKFSDVDNLWNLLTGDDERIVFFFLPLAENGLSDELYIKMNSRGKKLTPFEHFKAEYEALYEHDSEESMDINHKFDVEWADTLFSYRDDDDLTDKEFMRYFFYISHILCYQQSVKKSTDEFELIKTLYQESPKAVENRKFFENAMDCWYQVKNEFGSIGNFFSRYLSQFTHEKDKVATYKTVSEYHTNQNFFHACIKLYQVNNNFSYSDFLFLFGIIVYLTNRDKIEETAFIERLRILRNLIWNSNSGEIRGDSDYMSDLLTEVSELMLNGIIRTDLKHGFNGFQEKEEIEKQEKKSQMTNDDLERMYKYEDHPLVYGYVSGLGYDYLYLTDTFYSVFGGNDYLNIHLALIAIDGYMQHDDKRYYMANHNRSTWTQLLHKSRNRNGFEESMAIVRTMLERVLNGESIEDIRNVFIEEQERKHEYTWRYYFAKYPDMLRGADGELVWNTSNDYICITLNKHQFNGQHWNPFLNVIYQLLAEKLKTEYKEKILSLDNYGGNLNLFHPVASVASLGDGFEYFYGENRKHWSIIQNSEGIDTEDRILLAIRKIKAIVQMYVEGQNVSD</sequence>
<dbReference type="EMBL" id="VWMK01000036">
    <property type="protein sequence ID" value="KAA3757106.1"/>
    <property type="molecule type" value="Genomic_DNA"/>
</dbReference>
<dbReference type="Pfam" id="PF03235">
    <property type="entry name" value="GmrSD_N"/>
    <property type="match status" value="1"/>
</dbReference>
<organism evidence="2 3">
    <name type="scientific">Bacteroides salyersiae</name>
    <dbReference type="NCBI Taxonomy" id="291644"/>
    <lineage>
        <taxon>Bacteria</taxon>
        <taxon>Pseudomonadati</taxon>
        <taxon>Bacteroidota</taxon>
        <taxon>Bacteroidia</taxon>
        <taxon>Bacteroidales</taxon>
        <taxon>Bacteroidaceae</taxon>
        <taxon>Bacteroides</taxon>
    </lineage>
</organism>
<proteinExistence type="predicted"/>
<dbReference type="Proteomes" id="UP000422221">
    <property type="component" value="Unassembled WGS sequence"/>
</dbReference>
<gene>
    <name evidence="2" type="ORF">F3F73_22540</name>
</gene>
<protein>
    <submittedName>
        <fullName evidence="2">DUF262 domain-containing protein</fullName>
    </submittedName>
</protein>
<dbReference type="RefSeq" id="WP_130059912.1">
    <property type="nucleotide sequence ID" value="NZ_JADNPJ010000042.1"/>
</dbReference>
<evidence type="ECO:0000259" key="1">
    <source>
        <dbReference type="Pfam" id="PF03235"/>
    </source>
</evidence>
<comment type="caution">
    <text evidence="2">The sequence shown here is derived from an EMBL/GenBank/DDBJ whole genome shotgun (WGS) entry which is preliminary data.</text>
</comment>
<evidence type="ECO:0000313" key="3">
    <source>
        <dbReference type="Proteomes" id="UP000422221"/>
    </source>
</evidence>
<dbReference type="InterPro" id="IPR004919">
    <property type="entry name" value="GmrSD_N"/>
</dbReference>
<dbReference type="AlphaFoldDB" id="A0A7J4XCH8"/>
<evidence type="ECO:0000313" key="2">
    <source>
        <dbReference type="EMBL" id="KAA3757106.1"/>
    </source>
</evidence>